<evidence type="ECO:0000259" key="2">
    <source>
        <dbReference type="Pfam" id="PF03446"/>
    </source>
</evidence>
<reference evidence="4 5" key="1">
    <citation type="submission" date="2021-07" db="EMBL/GenBank/DDBJ databases">
        <title>Stakelama flava sp. nov., a novel endophytic bacterium isolated from branch of Kandelia candel.</title>
        <authorList>
            <person name="Tuo L."/>
        </authorList>
    </citation>
    <scope>NUCLEOTIDE SEQUENCE [LARGE SCALE GENOMIC DNA]</scope>
    <source>
        <strain evidence="4 5">CBK3Z-3</strain>
    </source>
</reference>
<protein>
    <submittedName>
        <fullName evidence="4">DUF1932 domain-containing protein</fullName>
    </submittedName>
</protein>
<dbReference type="EMBL" id="JAHWZX010000009">
    <property type="protein sequence ID" value="MBW4331356.1"/>
    <property type="molecule type" value="Genomic_DNA"/>
</dbReference>
<dbReference type="Proteomes" id="UP001197214">
    <property type="component" value="Unassembled WGS sequence"/>
</dbReference>
<organism evidence="4 5">
    <name type="scientific">Stakelama flava</name>
    <dbReference type="NCBI Taxonomy" id="2860338"/>
    <lineage>
        <taxon>Bacteria</taxon>
        <taxon>Pseudomonadati</taxon>
        <taxon>Pseudomonadota</taxon>
        <taxon>Alphaproteobacteria</taxon>
        <taxon>Sphingomonadales</taxon>
        <taxon>Sphingomonadaceae</taxon>
        <taxon>Stakelama</taxon>
    </lineage>
</organism>
<dbReference type="InterPro" id="IPR015815">
    <property type="entry name" value="HIBADH-related"/>
</dbReference>
<dbReference type="InterPro" id="IPR015814">
    <property type="entry name" value="Pgluconate_DH_NAD-bd_C"/>
</dbReference>
<proteinExistence type="predicted"/>
<dbReference type="RefSeq" id="WP_219238465.1">
    <property type="nucleotide sequence ID" value="NZ_JAHWZX010000009.1"/>
</dbReference>
<comment type="caution">
    <text evidence="4">The sequence shown here is derived from an EMBL/GenBank/DDBJ whole genome shotgun (WGS) entry which is preliminary data.</text>
</comment>
<dbReference type="InterPro" id="IPR051265">
    <property type="entry name" value="HIBADH-related_NP60_sf"/>
</dbReference>
<evidence type="ECO:0000313" key="4">
    <source>
        <dbReference type="EMBL" id="MBW4331356.1"/>
    </source>
</evidence>
<keyword evidence="5" id="KW-1185">Reference proteome</keyword>
<dbReference type="PANTHER" id="PTHR43580">
    <property type="entry name" value="OXIDOREDUCTASE GLYR1-RELATED"/>
    <property type="match status" value="1"/>
</dbReference>
<feature type="domain" description="6-phosphogluconate dehydrogenase NADP-binding" evidence="2">
    <location>
        <begin position="7"/>
        <end position="147"/>
    </location>
</feature>
<accession>A0ABS6XMH6</accession>
<sequence>MTAYENLAFIGFGEAAQAFCEGWGNDRPVRVGAYDRKSDDPATADAKRAEYAARLVDGCADMATAVADAAIVLSVVTADQALHAATDAAQYLAPGTVYADMNSVSPGTKRRAAAVIEAAGGRYLDVAVMAPVRPALLGVPLLVSGPHALEGEAALSALGFDARGVGDTIGAASAVKMIRSIMIKGLEALTAECLLSAFAAGVEEEVLASLDGSFPGWNWRERGDYNLDRMLVHGERRAAEMEEVRDTACELGQLGAMAEAAVHWQRRLGALALAPPPEGLNAKAAAILHATGATRS</sequence>
<dbReference type="PANTHER" id="PTHR43580:SF2">
    <property type="entry name" value="CYTOKINE-LIKE NUCLEAR FACTOR N-PAC"/>
    <property type="match status" value="1"/>
</dbReference>
<evidence type="ECO:0000256" key="1">
    <source>
        <dbReference type="ARBA" id="ARBA00023002"/>
    </source>
</evidence>
<name>A0ABS6XMH6_9SPHN</name>
<dbReference type="InterPro" id="IPR006115">
    <property type="entry name" value="6PGDH_NADP-bd"/>
</dbReference>
<keyword evidence="1" id="KW-0560">Oxidoreductase</keyword>
<dbReference type="PIRSF" id="PIRSF000103">
    <property type="entry name" value="HIBADH"/>
    <property type="match status" value="1"/>
</dbReference>
<dbReference type="Pfam" id="PF03446">
    <property type="entry name" value="NAD_binding_2"/>
    <property type="match status" value="1"/>
</dbReference>
<gene>
    <name evidence="4" type="ORF">KY084_10780</name>
</gene>
<dbReference type="Pfam" id="PF09130">
    <property type="entry name" value="DUF1932"/>
    <property type="match status" value="1"/>
</dbReference>
<feature type="domain" description="Phosphogluconate dehydrogenase NAD-binding putative C-terminal" evidence="3">
    <location>
        <begin position="198"/>
        <end position="268"/>
    </location>
</feature>
<evidence type="ECO:0000313" key="5">
    <source>
        <dbReference type="Proteomes" id="UP001197214"/>
    </source>
</evidence>
<evidence type="ECO:0000259" key="3">
    <source>
        <dbReference type="Pfam" id="PF09130"/>
    </source>
</evidence>